<feature type="signal peptide" evidence="1">
    <location>
        <begin position="1"/>
        <end position="22"/>
    </location>
</feature>
<dbReference type="InterPro" id="IPR000259">
    <property type="entry name" value="Adhesion_dom_fimbrial"/>
</dbReference>
<dbReference type="AlphaFoldDB" id="A0A1V8NYQ6"/>
<dbReference type="InterPro" id="IPR054160">
    <property type="entry name" value="MrkD_recept-bd"/>
</dbReference>
<dbReference type="Pfam" id="PF22003">
    <property type="entry name" value="MrkDrd"/>
    <property type="match status" value="1"/>
</dbReference>
<dbReference type="GO" id="GO:0009289">
    <property type="term" value="C:pilus"/>
    <property type="evidence" value="ECO:0007669"/>
    <property type="project" value="InterPro"/>
</dbReference>
<reference evidence="4 5" key="1">
    <citation type="submission" date="2017-03" db="EMBL/GenBank/DDBJ databases">
        <authorList>
            <person name="Afonso C.L."/>
            <person name="Miller P.J."/>
            <person name="Scott M.A."/>
            <person name="Spackman E."/>
            <person name="Goraichik I."/>
            <person name="Dimitrov K.M."/>
            <person name="Suarez D.L."/>
            <person name="Swayne D.E."/>
        </authorList>
    </citation>
    <scope>NUCLEOTIDE SEQUENCE [LARGE SCALE GENOMIC DNA]</scope>
    <source>
        <strain evidence="4 5">ATCC 51113</strain>
    </source>
</reference>
<dbReference type="SUPFAM" id="SSF49401">
    <property type="entry name" value="Bacterial adhesins"/>
    <property type="match status" value="1"/>
</dbReference>
<dbReference type="Gene3D" id="2.60.40.3310">
    <property type="match status" value="1"/>
</dbReference>
<dbReference type="InterPro" id="IPR050263">
    <property type="entry name" value="Bact_Fimbrial_Adh_Pro"/>
</dbReference>
<evidence type="ECO:0000256" key="1">
    <source>
        <dbReference type="SAM" id="SignalP"/>
    </source>
</evidence>
<dbReference type="EMBL" id="NAEW01000005">
    <property type="protein sequence ID" value="OQM41534.1"/>
    <property type="molecule type" value="Genomic_DNA"/>
</dbReference>
<proteinExistence type="predicted"/>
<keyword evidence="1" id="KW-0732">Signal</keyword>
<dbReference type="PANTHER" id="PTHR33420">
    <property type="entry name" value="FIMBRIAL SUBUNIT ELFA-RELATED"/>
    <property type="match status" value="1"/>
</dbReference>
<evidence type="ECO:0000259" key="2">
    <source>
        <dbReference type="Pfam" id="PF00419"/>
    </source>
</evidence>
<evidence type="ECO:0000313" key="4">
    <source>
        <dbReference type="EMBL" id="OQM41534.1"/>
    </source>
</evidence>
<organism evidence="4 5">
    <name type="scientific">Citrobacter braakii</name>
    <dbReference type="NCBI Taxonomy" id="57706"/>
    <lineage>
        <taxon>Bacteria</taxon>
        <taxon>Pseudomonadati</taxon>
        <taxon>Pseudomonadota</taxon>
        <taxon>Gammaproteobacteria</taxon>
        <taxon>Enterobacterales</taxon>
        <taxon>Enterobacteriaceae</taxon>
        <taxon>Citrobacter</taxon>
        <taxon>Citrobacter freundii complex</taxon>
    </lineage>
</organism>
<accession>A0A1V8NYQ6</accession>
<dbReference type="PROSITE" id="PS51257">
    <property type="entry name" value="PROKAR_LIPOPROTEIN"/>
    <property type="match status" value="1"/>
</dbReference>
<dbReference type="PANTHER" id="PTHR33420:SF26">
    <property type="entry name" value="FIMBRIAL SUBUNIT"/>
    <property type="match status" value="1"/>
</dbReference>
<feature type="domain" description="MrkD-like receptor binding" evidence="3">
    <location>
        <begin position="43"/>
        <end position="144"/>
    </location>
</feature>
<dbReference type="Pfam" id="PF00419">
    <property type="entry name" value="Fimbrial"/>
    <property type="match status" value="1"/>
</dbReference>
<protein>
    <recommendedName>
        <fullName evidence="6">Type 1 fimbrial protein</fullName>
    </recommendedName>
</protein>
<dbReference type="Gene3D" id="2.60.40.1090">
    <property type="entry name" value="Fimbrial-type adhesion domain"/>
    <property type="match status" value="1"/>
</dbReference>
<feature type="chain" id="PRO_5030036333" description="Type 1 fimbrial protein" evidence="1">
    <location>
        <begin position="23"/>
        <end position="315"/>
    </location>
</feature>
<evidence type="ECO:0000259" key="3">
    <source>
        <dbReference type="Pfam" id="PF22003"/>
    </source>
</evidence>
<gene>
    <name evidence="4" type="ORF">BZK42_12590</name>
</gene>
<dbReference type="GO" id="GO:0043709">
    <property type="term" value="P:cell adhesion involved in single-species biofilm formation"/>
    <property type="evidence" value="ECO:0007669"/>
    <property type="project" value="TreeGrafter"/>
</dbReference>
<feature type="domain" description="Fimbrial-type adhesion" evidence="2">
    <location>
        <begin position="173"/>
        <end position="315"/>
    </location>
</feature>
<comment type="caution">
    <text evidence="4">The sequence shown here is derived from an EMBL/GenBank/DDBJ whole genome shotgun (WGS) entry which is preliminary data.</text>
</comment>
<evidence type="ECO:0000313" key="5">
    <source>
        <dbReference type="Proteomes" id="UP000192573"/>
    </source>
</evidence>
<evidence type="ECO:0008006" key="6">
    <source>
        <dbReference type="Google" id="ProtNLM"/>
    </source>
</evidence>
<sequence length="315" mass="34173">MSVIRTALILGCALGIHQTASAACTLTTQKFILSPEIVNDKQSIQSGGVIQTRTLSLQNIQASGCTDNHPFSAQIIGDRSAMKQPGIIRSNVSGIGIKVTLETSTGQTIQWPSTFRATADEFRNSKIKIELIKLDDQLAAGAAAGSINLQIRSEAQSLPVVDIIVPAKYITMLNRSCAIKGNRSINVKLPDIALEQFRGYGSTAGRKPFTIDLLCKSDFTTPSRVILSWSDTENGHRSIIGVLKNIHPKGAAGIGIQVLDQQQQPVKFNTPSYINLAPQDKGNHSIPFYAQYYQTANNVSPGIVRSVLYFNAEYQ</sequence>
<dbReference type="Proteomes" id="UP000192573">
    <property type="component" value="Unassembled WGS sequence"/>
</dbReference>
<name>A0A1V8NYQ6_CITBR</name>
<dbReference type="InterPro" id="IPR036937">
    <property type="entry name" value="Adhesion_dom_fimbrial_sf"/>
</dbReference>
<dbReference type="RefSeq" id="WP_080859257.1">
    <property type="nucleotide sequence ID" value="NZ_CP077405.1"/>
</dbReference>
<dbReference type="InterPro" id="IPR008966">
    <property type="entry name" value="Adhesion_dom_sf"/>
</dbReference>